<evidence type="ECO:0000313" key="25">
    <source>
        <dbReference type="EMBL" id="KAK4787035.1"/>
    </source>
</evidence>
<dbReference type="CDD" id="cd18802">
    <property type="entry name" value="SF2_C_dicer"/>
    <property type="match status" value="1"/>
</dbReference>
<dbReference type="GO" id="GO:0046872">
    <property type="term" value="F:metal ion binding"/>
    <property type="evidence" value="ECO:0007669"/>
    <property type="project" value="UniProtKB-KW"/>
</dbReference>
<evidence type="ECO:0000256" key="16">
    <source>
        <dbReference type="ARBA" id="ARBA00023242"/>
    </source>
</evidence>
<feature type="compositionally biased region" description="Basic and acidic residues" evidence="19">
    <location>
        <begin position="196"/>
        <end position="216"/>
    </location>
</feature>
<keyword evidence="4" id="KW-0540">Nuclease</keyword>
<dbReference type="InterPro" id="IPR001650">
    <property type="entry name" value="Helicase_C-like"/>
</dbReference>
<dbReference type="CDD" id="cd18034">
    <property type="entry name" value="DEXHc_dicer"/>
    <property type="match status" value="1"/>
</dbReference>
<dbReference type="InterPro" id="IPR014001">
    <property type="entry name" value="Helicase_ATP-bd"/>
</dbReference>
<evidence type="ECO:0000256" key="3">
    <source>
        <dbReference type="ARBA" id="ARBA00004123"/>
    </source>
</evidence>
<feature type="region of interest" description="Disordered" evidence="19">
    <location>
        <begin position="1526"/>
        <end position="1554"/>
    </location>
</feature>
<dbReference type="Gene3D" id="2.170.260.10">
    <property type="entry name" value="paz domain"/>
    <property type="match status" value="1"/>
</dbReference>
<feature type="region of interest" description="Disordered" evidence="19">
    <location>
        <begin position="188"/>
        <end position="221"/>
    </location>
</feature>
<evidence type="ECO:0000259" key="23">
    <source>
        <dbReference type="PROSITE" id="PS51194"/>
    </source>
</evidence>
<dbReference type="GO" id="GO:0003723">
    <property type="term" value="F:RNA binding"/>
    <property type="evidence" value="ECO:0007669"/>
    <property type="project" value="UniProtKB-UniRule"/>
</dbReference>
<keyword evidence="15" id="KW-0464">Manganese</keyword>
<dbReference type="GO" id="GO:0010267">
    <property type="term" value="P:ta-siRNA processing"/>
    <property type="evidence" value="ECO:0007669"/>
    <property type="project" value="UniProtKB-ARBA"/>
</dbReference>
<keyword evidence="13 18" id="KW-0694">RNA-binding</keyword>
<comment type="caution">
    <text evidence="25">The sequence shown here is derived from an EMBL/GenBank/DDBJ whole genome shotgun (WGS) entry which is preliminary data.</text>
</comment>
<proteinExistence type="inferred from homology"/>
<evidence type="ECO:0000256" key="5">
    <source>
        <dbReference type="ARBA" id="ARBA00022723"/>
    </source>
</evidence>
<feature type="domain" description="Dicer dsRNA-binding fold" evidence="24">
    <location>
        <begin position="765"/>
        <end position="853"/>
    </location>
</feature>
<evidence type="ECO:0000256" key="19">
    <source>
        <dbReference type="SAM" id="MobiDB-lite"/>
    </source>
</evidence>
<keyword evidence="7" id="KW-0547">Nucleotide-binding</keyword>
<feature type="domain" description="PAZ" evidence="21">
    <location>
        <begin position="931"/>
        <end position="1056"/>
    </location>
</feature>
<dbReference type="PROSITE" id="PS50821">
    <property type="entry name" value="PAZ"/>
    <property type="match status" value="1"/>
</dbReference>
<dbReference type="GO" id="GO:0004525">
    <property type="term" value="F:ribonuclease III activity"/>
    <property type="evidence" value="ECO:0007669"/>
    <property type="project" value="InterPro"/>
</dbReference>
<reference evidence="25 26" key="1">
    <citation type="journal article" date="2023" name="Hortic Res">
        <title>Pangenome of water caltrop reveals structural variations and asymmetric subgenome divergence after allopolyploidization.</title>
        <authorList>
            <person name="Zhang X."/>
            <person name="Chen Y."/>
            <person name="Wang L."/>
            <person name="Yuan Y."/>
            <person name="Fang M."/>
            <person name="Shi L."/>
            <person name="Lu R."/>
            <person name="Comes H.P."/>
            <person name="Ma Y."/>
            <person name="Chen Y."/>
            <person name="Huang G."/>
            <person name="Zhou Y."/>
            <person name="Zheng Z."/>
            <person name="Qiu Y."/>
        </authorList>
    </citation>
    <scope>NUCLEOTIDE SEQUENCE [LARGE SCALE GENOMIC DNA]</scope>
    <source>
        <strain evidence="25">F231</strain>
    </source>
</reference>
<evidence type="ECO:0000256" key="9">
    <source>
        <dbReference type="ARBA" id="ARBA00022801"/>
    </source>
</evidence>
<keyword evidence="5" id="KW-0479">Metal-binding</keyword>
<dbReference type="GO" id="GO:0004386">
    <property type="term" value="F:helicase activity"/>
    <property type="evidence" value="ECO:0007669"/>
    <property type="project" value="UniProtKB-KW"/>
</dbReference>
<dbReference type="InterPro" id="IPR000999">
    <property type="entry name" value="RNase_III_dom"/>
</dbReference>
<dbReference type="PROSITE" id="PS50142">
    <property type="entry name" value="RNASE_3_2"/>
    <property type="match status" value="2"/>
</dbReference>
<sequence length="1554" mass="173355">MSSTQTPDDFNTAPDLEKDVKSMDCSFVHEDHLMDEGEQAEVVMAEETVSEATEKRKATGESDAHVAKRQKTKDEGIADVEGSEEPSGDTPLTFPSRTSLEGGLNGLEVVGEASAIGLPVPGHDGAVPADPTNDGNFVIDDNSESLRLSPMQGLVTTGLATEGTNEEAPTGPSADQSLQSDFIPLETEDEAADQEVVSREAAEKRAATEEESDAGRVKRIRTKGRRLTVEQLMAQDDDEDPSQPSRQSLLEGLDATALEEDQPSSNPILSARDYQLAALSMAVKQNTIVYLDTGAGKTRVATMLLRIFSHNIRKPSQYIAVFLVPKVVLVQQQAKSILKDDREMNWKIGMYWGSSGVDFSSSSAWKEEIEQHEILVMTPKILLSGLRHCYLKMEMIKVLIFDECQHASGKHPYACIMREFYHHALDAGITELPRILGLTASPINSKCCQPTSSDYWVKLQELETLMNSKIYTYKDESVVSKYIPFSEMKYREYEKMEKTHPHIEKLLSSVKEEAADFLTRGDSEDLICIKFDLAGDKIVKKFILEVFNKLSTHVHSDPTIADDLKLNVDAGYLSNKVVCLVETLSEYRHIEDIRCIVFVERVITASAIQTLLNELLPNINGWRAKAIAGNNSGILRQSRKQQNEIVKEFRDGKVNIIVATSILEEGLDVQSCNLVIRFDPAPTISSFIQSRGRARRQDSELLLLVEKDDSSVRSRMETFLASGNIMRKESLSHASVPCAPLNDKYRNEDVYRVESTGAVVTLSSSVELLYFYCSRLPSDGYYKPTPRFIKDEEKGVCTLILPKNCPVPSPPPVYTDNKRSLQQIACFEACKHLHRYGALTDDLVPADVAEDKQIADAEKEPYFDEHPTYFPPELVNTLTESNLYHLYFVELVQTFTPDIQAEGLVLAIRTELEHDMEFNLQAAGGSSAVDPNMHVASCNSEESYVVVTKDGPVCSCLLHNSVIYTPHNGVVYCITGFSDELNANSDMPLMRDGSTKTYKEHFKDRHNIDLCCEDQWFVKGRHIFRVHNYLSESWLKEREYRKYTIHLPPEICNLLISPISISTIYTYTFVPSILHRLGSLLLATHMKEMFLDHGIPDIPTVKLLEAVTAKQCQEEFYLESLETLGDSFLKYVVTQELFKSHENHHEGMLTLKRQRLTSNAALCKFGCERKLPGFMCIELFDPKNWIAPGYKSPALISSEELVSGGKVYAVAKRRIKLKKIADVVEALIGAYVSAGGENAGIMFLDWLGIKVDFKVSPYDGFKVNAARIIEVKVIEEILNYTFKKPALLVEALTHGSFSHPDIPGCYQRLEFLGDSVLDYLITVHLYNKYPGLSPGKITDMRSASVNNDCYGYSVCKAGLHRHILHASHTLGNDITKTVGDADKFEASFTYGWESDISFPKVLGDVIESIAGAIFLDSGNDKQQVFDSIRPLLEPMVTPETVQIHPVRELGELCQKHNYILKAPKVSPIAEGGIAVTIEVDADGVTHSHTSCYDNKKTGQRVASREVVKSLKEALLAKSLQEAEAAAAAASVPEEKAPDFEDLYPEELDELEEMH</sequence>
<dbReference type="SMART" id="SM00949">
    <property type="entry name" value="PAZ"/>
    <property type="match status" value="1"/>
</dbReference>
<keyword evidence="6" id="KW-0677">Repeat</keyword>
<dbReference type="GO" id="GO:0005737">
    <property type="term" value="C:cytoplasm"/>
    <property type="evidence" value="ECO:0007669"/>
    <property type="project" value="TreeGrafter"/>
</dbReference>
<keyword evidence="12" id="KW-0460">Magnesium</keyword>
<dbReference type="SUPFAM" id="SSF54768">
    <property type="entry name" value="dsRNA-binding domain-like"/>
    <property type="match status" value="1"/>
</dbReference>
<evidence type="ECO:0000256" key="8">
    <source>
        <dbReference type="ARBA" id="ARBA00022759"/>
    </source>
</evidence>
<feature type="compositionally biased region" description="Acidic residues" evidence="19">
    <location>
        <begin position="1539"/>
        <end position="1554"/>
    </location>
</feature>
<dbReference type="SUPFAM" id="SSF52540">
    <property type="entry name" value="P-loop containing nucleoside triphosphate hydrolases"/>
    <property type="match status" value="1"/>
</dbReference>
<keyword evidence="11" id="KW-0067">ATP-binding</keyword>
<comment type="cofactor">
    <cofactor evidence="2">
        <name>Mg(2+)</name>
        <dbReference type="ChEBI" id="CHEBI:18420"/>
    </cofactor>
</comment>
<dbReference type="PROSITE" id="PS51327">
    <property type="entry name" value="DICER_DSRBF"/>
    <property type="match status" value="1"/>
</dbReference>
<dbReference type="InterPro" id="IPR005034">
    <property type="entry name" value="Dicer_dimerisation"/>
</dbReference>
<evidence type="ECO:0000256" key="14">
    <source>
        <dbReference type="ARBA" id="ARBA00023158"/>
    </source>
</evidence>
<accession>A0AAN7LKA4</accession>
<protein>
    <submittedName>
        <fullName evidence="25">Uncharacterized protein</fullName>
    </submittedName>
</protein>
<evidence type="ECO:0000256" key="15">
    <source>
        <dbReference type="ARBA" id="ARBA00023211"/>
    </source>
</evidence>
<feature type="domain" description="RNase III" evidence="20">
    <location>
        <begin position="1103"/>
        <end position="1236"/>
    </location>
</feature>
<dbReference type="Pfam" id="PF00636">
    <property type="entry name" value="Ribonuclease_3"/>
    <property type="match status" value="2"/>
</dbReference>
<evidence type="ECO:0000259" key="24">
    <source>
        <dbReference type="PROSITE" id="PS51327"/>
    </source>
</evidence>
<dbReference type="PROSITE" id="PS51192">
    <property type="entry name" value="HELICASE_ATP_BIND_1"/>
    <property type="match status" value="1"/>
</dbReference>
<feature type="domain" description="Helicase ATP-binding" evidence="22">
    <location>
        <begin position="278"/>
        <end position="460"/>
    </location>
</feature>
<evidence type="ECO:0000256" key="6">
    <source>
        <dbReference type="ARBA" id="ARBA00022737"/>
    </source>
</evidence>
<evidence type="ECO:0000313" key="26">
    <source>
        <dbReference type="Proteomes" id="UP001346149"/>
    </source>
</evidence>
<gene>
    <name evidence="25" type="ORF">SAY86_010868</name>
</gene>
<keyword evidence="10" id="KW-0347">Helicase</keyword>
<comment type="cofactor">
    <cofactor evidence="1">
        <name>Mn(2+)</name>
        <dbReference type="ChEBI" id="CHEBI:29035"/>
    </cofactor>
</comment>
<dbReference type="PROSITE" id="PS00517">
    <property type="entry name" value="RNASE_3_1"/>
    <property type="match status" value="1"/>
</dbReference>
<dbReference type="SMART" id="SM00490">
    <property type="entry name" value="HELICc"/>
    <property type="match status" value="1"/>
</dbReference>
<evidence type="ECO:0000256" key="11">
    <source>
        <dbReference type="ARBA" id="ARBA00022840"/>
    </source>
</evidence>
<dbReference type="FunFam" id="3.30.160.380:FF:000001">
    <property type="entry name" value="Endoribonuclease dicer-like 1"/>
    <property type="match status" value="1"/>
</dbReference>
<comment type="subcellular location">
    <subcellularLocation>
        <location evidence="3">Nucleus</location>
    </subcellularLocation>
</comment>
<dbReference type="SUPFAM" id="SSF69065">
    <property type="entry name" value="RNase III domain-like"/>
    <property type="match status" value="2"/>
</dbReference>
<evidence type="ECO:0000256" key="10">
    <source>
        <dbReference type="ARBA" id="ARBA00022806"/>
    </source>
</evidence>
<dbReference type="FunFam" id="3.40.50.300:FF:000420">
    <property type="entry name" value="Endoribonuclease dicer-like 1"/>
    <property type="match status" value="1"/>
</dbReference>
<keyword evidence="8" id="KW-0255">Endonuclease</keyword>
<evidence type="ECO:0000256" key="17">
    <source>
        <dbReference type="ARBA" id="ARBA00035116"/>
    </source>
</evidence>
<keyword evidence="9" id="KW-0378">Hydrolase</keyword>
<evidence type="ECO:0000256" key="18">
    <source>
        <dbReference type="PROSITE-ProRule" id="PRU00657"/>
    </source>
</evidence>
<feature type="compositionally biased region" description="Basic and acidic residues" evidence="19">
    <location>
        <begin position="52"/>
        <end position="76"/>
    </location>
</feature>
<dbReference type="Gene3D" id="1.10.1520.10">
    <property type="entry name" value="Ribonuclease III domain"/>
    <property type="match status" value="2"/>
</dbReference>
<dbReference type="InterPro" id="IPR036389">
    <property type="entry name" value="RNase_III_sf"/>
</dbReference>
<dbReference type="FunFam" id="3.40.50.300:FF:000705">
    <property type="entry name" value="Endoribonuclease dicer-like protein"/>
    <property type="match status" value="1"/>
</dbReference>
<evidence type="ECO:0000259" key="20">
    <source>
        <dbReference type="PROSITE" id="PS50142"/>
    </source>
</evidence>
<dbReference type="CDD" id="cd00593">
    <property type="entry name" value="RIBOc"/>
    <property type="match status" value="2"/>
</dbReference>
<feature type="region of interest" description="Disordered" evidence="19">
    <location>
        <begin position="46"/>
        <end position="103"/>
    </location>
</feature>
<dbReference type="Pfam" id="PF02170">
    <property type="entry name" value="PAZ"/>
    <property type="match status" value="1"/>
</dbReference>
<dbReference type="Pfam" id="PF03368">
    <property type="entry name" value="Dicer_dimer"/>
    <property type="match status" value="1"/>
</dbReference>
<comment type="similarity">
    <text evidence="17 18">Belongs to the helicase family. Dicer subfamily.</text>
</comment>
<dbReference type="Proteomes" id="UP001346149">
    <property type="component" value="Unassembled WGS sequence"/>
</dbReference>
<dbReference type="PANTHER" id="PTHR14950:SF70">
    <property type="entry name" value="ENDORIBONUCLEASE DICER HOMOLOG 2"/>
    <property type="match status" value="1"/>
</dbReference>
<evidence type="ECO:0000256" key="1">
    <source>
        <dbReference type="ARBA" id="ARBA00001936"/>
    </source>
</evidence>
<feature type="domain" description="RNase III" evidence="20">
    <location>
        <begin position="1271"/>
        <end position="1418"/>
    </location>
</feature>
<name>A0AAN7LKA4_TRANT</name>
<dbReference type="Pfam" id="PF00271">
    <property type="entry name" value="Helicase_C"/>
    <property type="match status" value="1"/>
</dbReference>
<evidence type="ECO:0000256" key="12">
    <source>
        <dbReference type="ARBA" id="ARBA00022842"/>
    </source>
</evidence>
<evidence type="ECO:0000259" key="21">
    <source>
        <dbReference type="PROSITE" id="PS50821"/>
    </source>
</evidence>
<dbReference type="InterPro" id="IPR011545">
    <property type="entry name" value="DEAD/DEAH_box_helicase_dom"/>
</dbReference>
<feature type="compositionally biased region" description="Acidic residues" evidence="19">
    <location>
        <begin position="77"/>
        <end position="87"/>
    </location>
</feature>
<dbReference type="Gene3D" id="3.40.50.300">
    <property type="entry name" value="P-loop containing nucleotide triphosphate hydrolases"/>
    <property type="match status" value="2"/>
</dbReference>
<dbReference type="InterPro" id="IPR038248">
    <property type="entry name" value="Dicer_dimer_sf"/>
</dbReference>
<evidence type="ECO:0000256" key="4">
    <source>
        <dbReference type="ARBA" id="ARBA00022722"/>
    </source>
</evidence>
<dbReference type="EMBL" id="JAXQNO010000012">
    <property type="protein sequence ID" value="KAK4787035.1"/>
    <property type="molecule type" value="Genomic_DNA"/>
</dbReference>
<keyword evidence="14" id="KW-0943">RNA-mediated gene silencing</keyword>
<evidence type="ECO:0000256" key="2">
    <source>
        <dbReference type="ARBA" id="ARBA00001946"/>
    </source>
</evidence>
<dbReference type="InterPro" id="IPR003100">
    <property type="entry name" value="PAZ_dom"/>
</dbReference>
<dbReference type="SMART" id="SM00487">
    <property type="entry name" value="DEXDc"/>
    <property type="match status" value="1"/>
</dbReference>
<keyword evidence="26" id="KW-1185">Reference proteome</keyword>
<dbReference type="InterPro" id="IPR036085">
    <property type="entry name" value="PAZ_dom_sf"/>
</dbReference>
<feature type="region of interest" description="Disordered" evidence="19">
    <location>
        <begin position="1"/>
        <end position="21"/>
    </location>
</feature>
<dbReference type="Pfam" id="PF00270">
    <property type="entry name" value="DEAD"/>
    <property type="match status" value="1"/>
</dbReference>
<dbReference type="SUPFAM" id="SSF101690">
    <property type="entry name" value="PAZ domain"/>
    <property type="match status" value="1"/>
</dbReference>
<organism evidence="25 26">
    <name type="scientific">Trapa natans</name>
    <name type="common">Water chestnut</name>
    <dbReference type="NCBI Taxonomy" id="22666"/>
    <lineage>
        <taxon>Eukaryota</taxon>
        <taxon>Viridiplantae</taxon>
        <taxon>Streptophyta</taxon>
        <taxon>Embryophyta</taxon>
        <taxon>Tracheophyta</taxon>
        <taxon>Spermatophyta</taxon>
        <taxon>Magnoliopsida</taxon>
        <taxon>eudicotyledons</taxon>
        <taxon>Gunneridae</taxon>
        <taxon>Pentapetalae</taxon>
        <taxon>rosids</taxon>
        <taxon>malvids</taxon>
        <taxon>Myrtales</taxon>
        <taxon>Lythraceae</taxon>
        <taxon>Trapa</taxon>
    </lineage>
</organism>
<evidence type="ECO:0000256" key="7">
    <source>
        <dbReference type="ARBA" id="ARBA00022741"/>
    </source>
</evidence>
<dbReference type="GO" id="GO:0005634">
    <property type="term" value="C:nucleus"/>
    <property type="evidence" value="ECO:0007669"/>
    <property type="project" value="UniProtKB-SubCell"/>
</dbReference>
<dbReference type="SMART" id="SM00535">
    <property type="entry name" value="RIBOc"/>
    <property type="match status" value="2"/>
</dbReference>
<feature type="region of interest" description="Disordered" evidence="19">
    <location>
        <begin position="228"/>
        <end position="247"/>
    </location>
</feature>
<dbReference type="FunFam" id="1.10.1520.10:FF:000004">
    <property type="entry name" value="Endoribonuclease dicer-like 1"/>
    <property type="match status" value="1"/>
</dbReference>
<feature type="domain" description="Helicase C-terminal" evidence="23">
    <location>
        <begin position="585"/>
        <end position="744"/>
    </location>
</feature>
<evidence type="ECO:0000259" key="22">
    <source>
        <dbReference type="PROSITE" id="PS51192"/>
    </source>
</evidence>
<dbReference type="PANTHER" id="PTHR14950">
    <property type="entry name" value="DICER-RELATED"/>
    <property type="match status" value="1"/>
</dbReference>
<evidence type="ECO:0000256" key="13">
    <source>
        <dbReference type="ARBA" id="ARBA00022884"/>
    </source>
</evidence>
<dbReference type="GO" id="GO:0005524">
    <property type="term" value="F:ATP binding"/>
    <property type="evidence" value="ECO:0007669"/>
    <property type="project" value="UniProtKB-KW"/>
</dbReference>
<dbReference type="PROSITE" id="PS51194">
    <property type="entry name" value="HELICASE_CTER"/>
    <property type="match status" value="1"/>
</dbReference>
<dbReference type="InterPro" id="IPR027417">
    <property type="entry name" value="P-loop_NTPase"/>
</dbReference>
<keyword evidence="16" id="KW-0539">Nucleus</keyword>
<dbReference type="Gene3D" id="3.30.160.380">
    <property type="entry name" value="Dicer dimerisation domain"/>
    <property type="match status" value="1"/>
</dbReference>